<keyword evidence="10 23" id="KW-0378">Hydrolase</keyword>
<dbReference type="EMBL" id="MU005764">
    <property type="protein sequence ID" value="KAF2715488.1"/>
    <property type="molecule type" value="Genomic_DNA"/>
</dbReference>
<keyword evidence="7" id="KW-0134">Cell wall</keyword>
<dbReference type="EC" id="3.2.1.39" evidence="5"/>
<comment type="subcellular location">
    <subcellularLocation>
        <location evidence="3">Cell membrane</location>
        <topology evidence="3">Single-pass type II membrane protein</topology>
    </subcellularLocation>
    <subcellularLocation>
        <location evidence="2">Secreted</location>
        <location evidence="2">Cell wall</location>
    </subcellularLocation>
</comment>
<keyword evidence="11" id="KW-0735">Signal-anchor</keyword>
<evidence type="ECO:0000256" key="6">
    <source>
        <dbReference type="ARBA" id="ARBA00022475"/>
    </source>
</evidence>
<comment type="catalytic activity">
    <reaction evidence="1">
        <text>Hydrolysis of (1-&gt;3)-beta-D-glucosidic linkages in (1-&gt;3)-beta-D-glucans.</text>
        <dbReference type="EC" id="3.2.1.39"/>
    </reaction>
</comment>
<keyword evidence="13" id="KW-0325">Glycoprotein</keyword>
<dbReference type="PANTHER" id="PTHR16631:SF17">
    <property type="entry name" value="GLUCAN ENDO-1,3-BETA-GLUCOSIDASE BTGC"/>
    <property type="match status" value="1"/>
</dbReference>
<evidence type="ECO:0000256" key="22">
    <source>
        <dbReference type="SAM" id="Phobius"/>
    </source>
</evidence>
<feature type="region of interest" description="Disordered" evidence="21">
    <location>
        <begin position="1"/>
        <end position="112"/>
    </location>
</feature>
<keyword evidence="22" id="KW-0812">Transmembrane</keyword>
<evidence type="ECO:0000256" key="13">
    <source>
        <dbReference type="ARBA" id="ARBA00023180"/>
    </source>
</evidence>
<dbReference type="InterPro" id="IPR000490">
    <property type="entry name" value="Glyco_hydro_17"/>
</dbReference>
<evidence type="ECO:0000313" key="24">
    <source>
        <dbReference type="Proteomes" id="UP000799428"/>
    </source>
</evidence>
<comment type="similarity">
    <text evidence="4 20">Belongs to the glycosyl hydrolase 17 family.</text>
</comment>
<organism evidence="23 24">
    <name type="scientific">Pleomassaria siparia CBS 279.74</name>
    <dbReference type="NCBI Taxonomy" id="1314801"/>
    <lineage>
        <taxon>Eukaryota</taxon>
        <taxon>Fungi</taxon>
        <taxon>Dikarya</taxon>
        <taxon>Ascomycota</taxon>
        <taxon>Pezizomycotina</taxon>
        <taxon>Dothideomycetes</taxon>
        <taxon>Pleosporomycetidae</taxon>
        <taxon>Pleosporales</taxon>
        <taxon>Pleomassariaceae</taxon>
        <taxon>Pleomassaria</taxon>
    </lineage>
</organism>
<dbReference type="InterPro" id="IPR050732">
    <property type="entry name" value="Beta-glucan_modifiers"/>
</dbReference>
<feature type="region of interest" description="Disordered" evidence="21">
    <location>
        <begin position="130"/>
        <end position="205"/>
    </location>
</feature>
<evidence type="ECO:0000256" key="3">
    <source>
        <dbReference type="ARBA" id="ARBA00004401"/>
    </source>
</evidence>
<reference evidence="23" key="1">
    <citation type="journal article" date="2020" name="Stud. Mycol.">
        <title>101 Dothideomycetes genomes: a test case for predicting lifestyles and emergence of pathogens.</title>
        <authorList>
            <person name="Haridas S."/>
            <person name="Albert R."/>
            <person name="Binder M."/>
            <person name="Bloem J."/>
            <person name="Labutti K."/>
            <person name="Salamov A."/>
            <person name="Andreopoulos B."/>
            <person name="Baker S."/>
            <person name="Barry K."/>
            <person name="Bills G."/>
            <person name="Bluhm B."/>
            <person name="Cannon C."/>
            <person name="Castanera R."/>
            <person name="Culley D."/>
            <person name="Daum C."/>
            <person name="Ezra D."/>
            <person name="Gonzalez J."/>
            <person name="Henrissat B."/>
            <person name="Kuo A."/>
            <person name="Liang C."/>
            <person name="Lipzen A."/>
            <person name="Lutzoni F."/>
            <person name="Magnuson J."/>
            <person name="Mondo S."/>
            <person name="Nolan M."/>
            <person name="Ohm R."/>
            <person name="Pangilinan J."/>
            <person name="Park H.-J."/>
            <person name="Ramirez L."/>
            <person name="Alfaro M."/>
            <person name="Sun H."/>
            <person name="Tritt A."/>
            <person name="Yoshinaga Y."/>
            <person name="Zwiers L.-H."/>
            <person name="Turgeon B."/>
            <person name="Goodwin S."/>
            <person name="Spatafora J."/>
            <person name="Crous P."/>
            <person name="Grigoriev I."/>
        </authorList>
    </citation>
    <scope>NUCLEOTIDE SEQUENCE</scope>
    <source>
        <strain evidence="23">CBS 279.74</strain>
    </source>
</reference>
<evidence type="ECO:0000256" key="16">
    <source>
        <dbReference type="ARBA" id="ARBA00023326"/>
    </source>
</evidence>
<evidence type="ECO:0000256" key="17">
    <source>
        <dbReference type="ARBA" id="ARBA00037649"/>
    </source>
</evidence>
<evidence type="ECO:0000256" key="21">
    <source>
        <dbReference type="SAM" id="MobiDB-lite"/>
    </source>
</evidence>
<keyword evidence="12 22" id="KW-0472">Membrane</keyword>
<keyword evidence="9" id="KW-0732">Signal</keyword>
<dbReference type="GO" id="GO:0005576">
    <property type="term" value="C:extracellular region"/>
    <property type="evidence" value="ECO:0007669"/>
    <property type="project" value="TreeGrafter"/>
</dbReference>
<evidence type="ECO:0000256" key="15">
    <source>
        <dbReference type="ARBA" id="ARBA00023316"/>
    </source>
</evidence>
<feature type="region of interest" description="Disordered" evidence="21">
    <location>
        <begin position="245"/>
        <end position="264"/>
    </location>
</feature>
<keyword evidence="8" id="KW-0964">Secreted</keyword>
<keyword evidence="22" id="KW-1133">Transmembrane helix</keyword>
<accession>A0A6G1KRM2</accession>
<dbReference type="InterPro" id="IPR017853">
    <property type="entry name" value="GH"/>
</dbReference>
<dbReference type="GO" id="GO:0005886">
    <property type="term" value="C:plasma membrane"/>
    <property type="evidence" value="ECO:0007669"/>
    <property type="project" value="UniProtKB-SubCell"/>
</dbReference>
<keyword evidence="24" id="KW-1185">Reference proteome</keyword>
<dbReference type="GO" id="GO:0009986">
    <property type="term" value="C:cell surface"/>
    <property type="evidence" value="ECO:0007669"/>
    <property type="project" value="TreeGrafter"/>
</dbReference>
<dbReference type="GO" id="GO:0042973">
    <property type="term" value="F:glucan endo-1,3-beta-D-glucosidase activity"/>
    <property type="evidence" value="ECO:0007669"/>
    <property type="project" value="UniProtKB-EC"/>
</dbReference>
<dbReference type="GO" id="GO:0071555">
    <property type="term" value="P:cell wall organization"/>
    <property type="evidence" value="ECO:0007669"/>
    <property type="project" value="UniProtKB-KW"/>
</dbReference>
<evidence type="ECO:0000256" key="14">
    <source>
        <dbReference type="ARBA" id="ARBA00023277"/>
    </source>
</evidence>
<proteinExistence type="inferred from homology"/>
<evidence type="ECO:0000256" key="1">
    <source>
        <dbReference type="ARBA" id="ARBA00000382"/>
    </source>
</evidence>
<evidence type="ECO:0000313" key="23">
    <source>
        <dbReference type="EMBL" id="KAF2715488.1"/>
    </source>
</evidence>
<evidence type="ECO:0000256" key="19">
    <source>
        <dbReference type="ARBA" id="ARBA00043078"/>
    </source>
</evidence>
<evidence type="ECO:0000256" key="2">
    <source>
        <dbReference type="ARBA" id="ARBA00004191"/>
    </source>
</evidence>
<feature type="compositionally biased region" description="Polar residues" evidence="21">
    <location>
        <begin position="152"/>
        <end position="161"/>
    </location>
</feature>
<feature type="compositionally biased region" description="Polar residues" evidence="21">
    <location>
        <begin position="1"/>
        <end position="10"/>
    </location>
</feature>
<evidence type="ECO:0000256" key="9">
    <source>
        <dbReference type="ARBA" id="ARBA00022729"/>
    </source>
</evidence>
<evidence type="ECO:0000256" key="10">
    <source>
        <dbReference type="ARBA" id="ARBA00022801"/>
    </source>
</evidence>
<evidence type="ECO:0000256" key="11">
    <source>
        <dbReference type="ARBA" id="ARBA00022968"/>
    </source>
</evidence>
<sequence length="718" mass="76836">MATPERNFSFNRDDDRTLQPGYQAPPYNESTGDVSPIQAHPPPFPLSGKDAGPPPPPVHRGLVGMNTANPHSQRPYPGSVAGSSNNYSDYSPPGVTPGADNLGKSAVGGGISGIAVGVANTHDRESGLQALSGLNGWGRSGDRIAGPRGVPQDNSGTSTPFADQYASDHPMPRPSHQQSYGPNLALPPSAMAPSGIVSSSSSERSFPASARHHSAYAYSDSPYNQYSSSNLNLAPQLGIINPHELADDDDWGMGPRQTSQQKRRSFVPFVASRDGSSRDKTPPAVPLTAAAAGGAVAGATTYAATRDDSGNYSAVPGASDASGGAELVREKSRNDWMEYDNRGRKKQVWIVGAVIVLVIVGAVVGGALGSVLHKKQAPNTAAGGQTAGAVSDDNKEDLNIKSSEIQALMNNKNLHKVFPGMDYTPLNTQYPDCLTVGASQNNVTRDIAVLSQLTNAVRLYGTDCNQTEMVLHAIDRLELTDMKVWLGVWLGDDNETNTRQVAQMWTLIDDHGGDKFKGVIVGNEVLFRKDLTQTQLLKYITDIKSNLTKHSIDLPVATSDLGDNWTGDLATKVDVVMSNVHPFFAGVDVKVAAGWTWNFWQTHDVVLTTADTSIKQIIAEVGWPSGGGKDCGTAPTCTSTTAGSVAGIDEMNSFMDDWVCQAMKNGTDYFWFEAFDEPWKIRYNEDGKEWEDKWGLMDVNRNLKPGVKIPDCGGLTAS</sequence>
<feature type="transmembrane region" description="Helical" evidence="22">
    <location>
        <begin position="348"/>
        <end position="372"/>
    </location>
</feature>
<evidence type="ECO:0000256" key="12">
    <source>
        <dbReference type="ARBA" id="ARBA00023136"/>
    </source>
</evidence>
<dbReference type="OrthoDB" id="68336at2759"/>
<feature type="compositionally biased region" description="Low complexity" evidence="21">
    <location>
        <begin position="189"/>
        <end position="205"/>
    </location>
</feature>
<keyword evidence="6" id="KW-1003">Cell membrane</keyword>
<keyword evidence="15" id="KW-0961">Cell wall biogenesis/degradation</keyword>
<keyword evidence="16" id="KW-0624">Polysaccharide degradation</keyword>
<evidence type="ECO:0000256" key="4">
    <source>
        <dbReference type="ARBA" id="ARBA00008773"/>
    </source>
</evidence>
<dbReference type="GO" id="GO:0000272">
    <property type="term" value="P:polysaccharide catabolic process"/>
    <property type="evidence" value="ECO:0007669"/>
    <property type="project" value="UniProtKB-KW"/>
</dbReference>
<dbReference type="Gene3D" id="3.20.20.80">
    <property type="entry name" value="Glycosidases"/>
    <property type="match status" value="1"/>
</dbReference>
<dbReference type="AlphaFoldDB" id="A0A6G1KRM2"/>
<dbReference type="PANTHER" id="PTHR16631">
    <property type="entry name" value="GLUCAN 1,3-BETA-GLUCOSIDASE"/>
    <property type="match status" value="1"/>
</dbReference>
<evidence type="ECO:0000256" key="8">
    <source>
        <dbReference type="ARBA" id="ARBA00022525"/>
    </source>
</evidence>
<dbReference type="FunFam" id="3.20.20.80:FF:000151">
    <property type="entry name" value="Glucan endo-1,3-beta-glucosidase btgC"/>
    <property type="match status" value="1"/>
</dbReference>
<name>A0A6G1KRM2_9PLEO</name>
<evidence type="ECO:0000256" key="18">
    <source>
        <dbReference type="ARBA" id="ARBA00042373"/>
    </source>
</evidence>
<dbReference type="GO" id="GO:0009277">
    <property type="term" value="C:fungal-type cell wall"/>
    <property type="evidence" value="ECO:0007669"/>
    <property type="project" value="TreeGrafter"/>
</dbReference>
<dbReference type="Pfam" id="PF00332">
    <property type="entry name" value="Glyco_hydro_17"/>
    <property type="match status" value="1"/>
</dbReference>
<dbReference type="SUPFAM" id="SSF51445">
    <property type="entry name" value="(Trans)glycosidases"/>
    <property type="match status" value="1"/>
</dbReference>
<keyword evidence="14" id="KW-0119">Carbohydrate metabolism</keyword>
<protein>
    <recommendedName>
        <fullName evidence="5">glucan endo-1,3-beta-D-glucosidase</fullName>
        <ecNumber evidence="5">3.2.1.39</ecNumber>
    </recommendedName>
    <alternativeName>
        <fullName evidence="19">Endo-1,3-beta-glucanase btgC</fullName>
    </alternativeName>
    <alternativeName>
        <fullName evidence="18">Laminarinase btgC</fullName>
    </alternativeName>
</protein>
<dbReference type="Proteomes" id="UP000799428">
    <property type="component" value="Unassembled WGS sequence"/>
</dbReference>
<evidence type="ECO:0000256" key="20">
    <source>
        <dbReference type="RuleBase" id="RU004335"/>
    </source>
</evidence>
<evidence type="ECO:0000256" key="5">
    <source>
        <dbReference type="ARBA" id="ARBA00012780"/>
    </source>
</evidence>
<comment type="function">
    <text evidence="17">Glucanases play a role in cell expansion during growth, in cell-cell fusion during mating, and in spore release during sporulation. This enzyme may be involved in beta-glucan degradation. Active on laminarin and lichenan.</text>
</comment>
<evidence type="ECO:0000256" key="7">
    <source>
        <dbReference type="ARBA" id="ARBA00022512"/>
    </source>
</evidence>
<gene>
    <name evidence="23" type="ORF">K504DRAFT_529655</name>
</gene>